<evidence type="ECO:0000256" key="1">
    <source>
        <dbReference type="SAM" id="SignalP"/>
    </source>
</evidence>
<sequence length="414" mass="46589">MRLLAILALLSFAPVQATERDAHADLDTAPHLYWETHPKDRFTQLADAIEAGRISLTPGDELSVLHQLLDELDIPVSSQLLVFSATSLQSGLINANRPRAIYFNDDTSVGYVPGGRFEILSIDPALGAIFYIFDIPRDGRLPVIDRSTRCMNCHSGERQNFVPSHAVESAIPSITGGTLEAFRRNQFGHGIPFEERFGGWHITGEGSIKKHHGNLVGKLSPKGLQTQYFRPGEHFNWSNYPVQTSDMLAHLLHEHQAGFINLVIEGTYRARHAQHLSNGQLTQEQQSLLDQHAQKIVRYILFADEVPLPPGGIAGDPAYKTAFQKFNRHALPNHHNASLRDLDLRTRLLRFRCSYMIHTELWDQMPAPLKDRVHHHLASALNLTNPHPAYAYLPPTEKQAIRIILTQTKHLTFP</sequence>
<name>A0A5R8KDP1_9BACT</name>
<dbReference type="EMBL" id="VAUV01000008">
    <property type="protein sequence ID" value="TLD70420.1"/>
    <property type="molecule type" value="Genomic_DNA"/>
</dbReference>
<keyword evidence="3" id="KW-1185">Reference proteome</keyword>
<reference evidence="2 3" key="1">
    <citation type="submission" date="2019-05" db="EMBL/GenBank/DDBJ databases">
        <title>Verrucobacter flavum gen. nov., sp. nov. a new member of the family Verrucomicrobiaceae.</title>
        <authorList>
            <person name="Szuroczki S."/>
            <person name="Abbaszade G."/>
            <person name="Szabo A."/>
            <person name="Felfoldi T."/>
            <person name="Schumann P."/>
            <person name="Boka K."/>
            <person name="Keki Z."/>
            <person name="Toumi M."/>
            <person name="Toth E."/>
        </authorList>
    </citation>
    <scope>NUCLEOTIDE SEQUENCE [LARGE SCALE GENOMIC DNA]</scope>
    <source>
        <strain evidence="2 3">MG-N-17</strain>
    </source>
</reference>
<evidence type="ECO:0000313" key="3">
    <source>
        <dbReference type="Proteomes" id="UP000306196"/>
    </source>
</evidence>
<protein>
    <recommendedName>
        <fullName evidence="4">Cytochrome c domain-containing protein</fullName>
    </recommendedName>
</protein>
<dbReference type="RefSeq" id="WP_138086476.1">
    <property type="nucleotide sequence ID" value="NZ_VAUV01000008.1"/>
</dbReference>
<dbReference type="OrthoDB" id="189299at2"/>
<feature type="signal peptide" evidence="1">
    <location>
        <begin position="1"/>
        <end position="17"/>
    </location>
</feature>
<gene>
    <name evidence="2" type="ORF">FEM03_11855</name>
</gene>
<proteinExistence type="predicted"/>
<feature type="chain" id="PRO_5024380403" description="Cytochrome c domain-containing protein" evidence="1">
    <location>
        <begin position="18"/>
        <end position="414"/>
    </location>
</feature>
<evidence type="ECO:0000313" key="2">
    <source>
        <dbReference type="EMBL" id="TLD70420.1"/>
    </source>
</evidence>
<organism evidence="2 3">
    <name type="scientific">Phragmitibacter flavus</name>
    <dbReference type="NCBI Taxonomy" id="2576071"/>
    <lineage>
        <taxon>Bacteria</taxon>
        <taxon>Pseudomonadati</taxon>
        <taxon>Verrucomicrobiota</taxon>
        <taxon>Verrucomicrobiia</taxon>
        <taxon>Verrucomicrobiales</taxon>
        <taxon>Verrucomicrobiaceae</taxon>
        <taxon>Phragmitibacter</taxon>
    </lineage>
</organism>
<evidence type="ECO:0008006" key="4">
    <source>
        <dbReference type="Google" id="ProtNLM"/>
    </source>
</evidence>
<dbReference type="Proteomes" id="UP000306196">
    <property type="component" value="Unassembled WGS sequence"/>
</dbReference>
<comment type="caution">
    <text evidence="2">The sequence shown here is derived from an EMBL/GenBank/DDBJ whole genome shotgun (WGS) entry which is preliminary data.</text>
</comment>
<dbReference type="AlphaFoldDB" id="A0A5R8KDP1"/>
<accession>A0A5R8KDP1</accession>
<keyword evidence="1" id="KW-0732">Signal</keyword>